<keyword evidence="1" id="KW-0175">Coiled coil</keyword>
<name>A0A382C8H4_9ZZZZ</name>
<reference evidence="2" key="1">
    <citation type="submission" date="2018-05" db="EMBL/GenBank/DDBJ databases">
        <authorList>
            <person name="Lanie J.A."/>
            <person name="Ng W.-L."/>
            <person name="Kazmierczak K.M."/>
            <person name="Andrzejewski T.M."/>
            <person name="Davidsen T.M."/>
            <person name="Wayne K.J."/>
            <person name="Tettelin H."/>
            <person name="Glass J.I."/>
            <person name="Rusch D."/>
            <person name="Podicherti R."/>
            <person name="Tsui H.-C.T."/>
            <person name="Winkler M.E."/>
        </authorList>
    </citation>
    <scope>NUCLEOTIDE SEQUENCE</scope>
</reference>
<sequence>IKETYYKKMTEDLTSLIEQHKRDIWEWKQKESQWVSDRNLLEGSKRIIEELSTKIVELGKKVREVEGENLKLIKKTQEAIGEMTIVKGIGMNSPEMRAAQDKIKELEATLASAQDINDNHQRYNGKLQTRLTEVEEDNKKLAKQIEDLTTPRKFGDGTH</sequence>
<gene>
    <name evidence="2" type="ORF">METZ01_LOCUS174427</name>
</gene>
<accession>A0A382C8H4</accession>
<evidence type="ECO:0000313" key="2">
    <source>
        <dbReference type="EMBL" id="SVB21573.1"/>
    </source>
</evidence>
<dbReference type="EMBL" id="UINC01032998">
    <property type="protein sequence ID" value="SVB21573.1"/>
    <property type="molecule type" value="Genomic_DNA"/>
</dbReference>
<protein>
    <submittedName>
        <fullName evidence="2">Uncharacterized protein</fullName>
    </submittedName>
</protein>
<evidence type="ECO:0000256" key="1">
    <source>
        <dbReference type="SAM" id="Coils"/>
    </source>
</evidence>
<dbReference type="AlphaFoldDB" id="A0A382C8H4"/>
<feature type="coiled-coil region" evidence="1">
    <location>
        <begin position="96"/>
        <end position="144"/>
    </location>
</feature>
<feature type="non-terminal residue" evidence="2">
    <location>
        <position position="1"/>
    </location>
</feature>
<proteinExistence type="predicted"/>
<organism evidence="2">
    <name type="scientific">marine metagenome</name>
    <dbReference type="NCBI Taxonomy" id="408172"/>
    <lineage>
        <taxon>unclassified sequences</taxon>
        <taxon>metagenomes</taxon>
        <taxon>ecological metagenomes</taxon>
    </lineage>
</organism>